<evidence type="ECO:0000313" key="5">
    <source>
        <dbReference type="Proteomes" id="UP000288805"/>
    </source>
</evidence>
<comment type="caution">
    <text evidence="4">The sequence shown here is derived from an EMBL/GenBank/DDBJ whole genome shotgun (WGS) entry which is preliminary data.</text>
</comment>
<feature type="domain" description="Chromo" evidence="3">
    <location>
        <begin position="139"/>
        <end position="184"/>
    </location>
</feature>
<dbReference type="PANTHER" id="PTHR46148">
    <property type="entry name" value="CHROMO DOMAIN-CONTAINING PROTEIN"/>
    <property type="match status" value="1"/>
</dbReference>
<comment type="subcellular location">
    <subcellularLocation>
        <location evidence="1">Nucleus</location>
    </subcellularLocation>
</comment>
<dbReference type="InterPro" id="IPR023780">
    <property type="entry name" value="Chromo_domain"/>
</dbReference>
<proteinExistence type="predicted"/>
<dbReference type="AlphaFoldDB" id="A0A438HTC6"/>
<dbReference type="InterPro" id="IPR016197">
    <property type="entry name" value="Chromo-like_dom_sf"/>
</dbReference>
<sequence>MGYTGKSLAAFKLTKGWHEQVDIAHSYLDRATRKMKKWADKKQYHTKYKVGDMVFVKLLPQQFNSLRLVHKGLVMRYERPFPILGKVRKVSYRVELPSRLKIHPDFHVSYIKPYHGDKDDPSRWMSKRAPTTVVTSYDKEVEHIVVDRVVRKRGLPPTTEYLVKWKGLPESEVSWEPSDALWQF</sequence>
<dbReference type="SUPFAM" id="SSF54160">
    <property type="entry name" value="Chromo domain-like"/>
    <property type="match status" value="1"/>
</dbReference>
<reference evidence="4 5" key="1">
    <citation type="journal article" date="2018" name="PLoS Genet.">
        <title>Population sequencing reveals clonal diversity and ancestral inbreeding in the grapevine cultivar Chardonnay.</title>
        <authorList>
            <person name="Roach M.J."/>
            <person name="Johnson D.L."/>
            <person name="Bohlmann J."/>
            <person name="van Vuuren H.J."/>
            <person name="Jones S.J."/>
            <person name="Pretorius I.S."/>
            <person name="Schmidt S.A."/>
            <person name="Borneman A.R."/>
        </authorList>
    </citation>
    <scope>NUCLEOTIDE SEQUENCE [LARGE SCALE GENOMIC DNA]</scope>
    <source>
        <strain evidence="5">cv. Chardonnay</strain>
        <tissue evidence="4">Leaf</tissue>
    </source>
</reference>
<dbReference type="Proteomes" id="UP000288805">
    <property type="component" value="Unassembled WGS sequence"/>
</dbReference>
<dbReference type="Gene3D" id="2.40.50.40">
    <property type="match status" value="1"/>
</dbReference>
<evidence type="ECO:0000256" key="1">
    <source>
        <dbReference type="ARBA" id="ARBA00004123"/>
    </source>
</evidence>
<dbReference type="PANTHER" id="PTHR46148:SF52">
    <property type="entry name" value="OS04G0603800 PROTEIN"/>
    <property type="match status" value="1"/>
</dbReference>
<organism evidence="4 5">
    <name type="scientific">Vitis vinifera</name>
    <name type="common">Grape</name>
    <dbReference type="NCBI Taxonomy" id="29760"/>
    <lineage>
        <taxon>Eukaryota</taxon>
        <taxon>Viridiplantae</taxon>
        <taxon>Streptophyta</taxon>
        <taxon>Embryophyta</taxon>
        <taxon>Tracheophyta</taxon>
        <taxon>Spermatophyta</taxon>
        <taxon>Magnoliopsida</taxon>
        <taxon>eudicotyledons</taxon>
        <taxon>Gunneridae</taxon>
        <taxon>Pentapetalae</taxon>
        <taxon>rosids</taxon>
        <taxon>Vitales</taxon>
        <taxon>Vitaceae</taxon>
        <taxon>Viteae</taxon>
        <taxon>Vitis</taxon>
    </lineage>
</organism>
<dbReference type="InterPro" id="IPR000953">
    <property type="entry name" value="Chromo/chromo_shadow_dom"/>
</dbReference>
<dbReference type="PROSITE" id="PS00598">
    <property type="entry name" value="CHROMO_1"/>
    <property type="match status" value="1"/>
</dbReference>
<gene>
    <name evidence="4" type="ORF">CK203_043960</name>
</gene>
<dbReference type="InterPro" id="IPR023779">
    <property type="entry name" value="Chromodomain_CS"/>
</dbReference>
<protein>
    <recommendedName>
        <fullName evidence="3">Chromo domain-containing protein</fullName>
    </recommendedName>
</protein>
<dbReference type="Pfam" id="PF00385">
    <property type="entry name" value="Chromo"/>
    <property type="match status" value="1"/>
</dbReference>
<dbReference type="EMBL" id="QGNW01000180">
    <property type="protein sequence ID" value="RVW87723.1"/>
    <property type="molecule type" value="Genomic_DNA"/>
</dbReference>
<evidence type="ECO:0000256" key="2">
    <source>
        <dbReference type="ARBA" id="ARBA00023242"/>
    </source>
</evidence>
<name>A0A438HTC6_VITVI</name>
<dbReference type="CDD" id="cd00024">
    <property type="entry name" value="CD_CSD"/>
    <property type="match status" value="1"/>
</dbReference>
<dbReference type="PROSITE" id="PS50013">
    <property type="entry name" value="CHROMO_2"/>
    <property type="match status" value="1"/>
</dbReference>
<dbReference type="InterPro" id="IPR056924">
    <property type="entry name" value="SH3_Tf2-1"/>
</dbReference>
<evidence type="ECO:0000313" key="4">
    <source>
        <dbReference type="EMBL" id="RVW87723.1"/>
    </source>
</evidence>
<evidence type="ECO:0000259" key="3">
    <source>
        <dbReference type="PROSITE" id="PS50013"/>
    </source>
</evidence>
<keyword evidence="2" id="KW-0539">Nucleus</keyword>
<dbReference type="GO" id="GO:0005634">
    <property type="term" value="C:nucleus"/>
    <property type="evidence" value="ECO:0007669"/>
    <property type="project" value="UniProtKB-SubCell"/>
</dbReference>
<accession>A0A438HTC6</accession>
<dbReference type="Pfam" id="PF24626">
    <property type="entry name" value="SH3_Tf2-1"/>
    <property type="match status" value="1"/>
</dbReference>